<organism evidence="1">
    <name type="scientific">freshwater metagenome</name>
    <dbReference type="NCBI Taxonomy" id="449393"/>
    <lineage>
        <taxon>unclassified sequences</taxon>
        <taxon>metagenomes</taxon>
        <taxon>ecological metagenomes</taxon>
    </lineage>
</organism>
<dbReference type="AlphaFoldDB" id="A0A6J6UBD9"/>
<accession>A0A6J6UBD9</accession>
<evidence type="ECO:0000313" key="1">
    <source>
        <dbReference type="EMBL" id="CAB4755877.1"/>
    </source>
</evidence>
<reference evidence="1" key="1">
    <citation type="submission" date="2020-05" db="EMBL/GenBank/DDBJ databases">
        <authorList>
            <person name="Chiriac C."/>
            <person name="Salcher M."/>
            <person name="Ghai R."/>
            <person name="Kavagutti S V."/>
        </authorList>
    </citation>
    <scope>NUCLEOTIDE SEQUENCE</scope>
</reference>
<protein>
    <submittedName>
        <fullName evidence="1">Unannotated protein</fullName>
    </submittedName>
</protein>
<name>A0A6J6UBD9_9ZZZZ</name>
<sequence length="53" mass="5739">MLLGSCSTRILPKSAPGAESTAMNAARVWRLWGANVVVREKAGSIWPGIWSVR</sequence>
<dbReference type="EMBL" id="CAEZYZ010000180">
    <property type="protein sequence ID" value="CAB4755877.1"/>
    <property type="molecule type" value="Genomic_DNA"/>
</dbReference>
<gene>
    <name evidence="1" type="ORF">UFOPK2810_01071</name>
</gene>
<proteinExistence type="predicted"/>